<name>A0A2H9T4W6_9ZZZZ</name>
<reference evidence="1" key="1">
    <citation type="journal article" date="2017" name="Appl. Environ. Microbiol.">
        <title>Molecular characterization of an Endozoicomonas-like organism causing infection in king scallop Pecten maximus L.</title>
        <authorList>
            <person name="Cano I."/>
            <person name="van Aerle R."/>
            <person name="Ross S."/>
            <person name="Verner-Jeffreys D.W."/>
            <person name="Paley R.K."/>
            <person name="Rimmer G."/>
            <person name="Ryder D."/>
            <person name="Hooper P."/>
            <person name="Stone D."/>
            <person name="Feist S.W."/>
        </authorList>
    </citation>
    <scope>NUCLEOTIDE SEQUENCE</scope>
</reference>
<proteinExistence type="predicted"/>
<dbReference type="EMBL" id="NSIT01000219">
    <property type="protein sequence ID" value="PJE78263.1"/>
    <property type="molecule type" value="Genomic_DNA"/>
</dbReference>
<evidence type="ECO:0000313" key="1">
    <source>
        <dbReference type="EMBL" id="PJE78263.1"/>
    </source>
</evidence>
<comment type="caution">
    <text evidence="1">The sequence shown here is derived from an EMBL/GenBank/DDBJ whole genome shotgun (WGS) entry which is preliminary data.</text>
</comment>
<gene>
    <name evidence="1" type="ORF">CI610_02807</name>
</gene>
<protein>
    <submittedName>
        <fullName evidence="1">Uncharacterized protein</fullName>
    </submittedName>
</protein>
<sequence>MYIDVLICHHSHRIYVHIPLDLYVCKCAYLSPFRWDICVYSFRASISKRYYYGPHTQQLTETKVTEHIL</sequence>
<dbReference type="AlphaFoldDB" id="A0A2H9T4W6"/>
<accession>A0A2H9T4W6</accession>
<organism evidence="1">
    <name type="scientific">invertebrate metagenome</name>
    <dbReference type="NCBI Taxonomy" id="1711999"/>
    <lineage>
        <taxon>unclassified sequences</taxon>
        <taxon>metagenomes</taxon>
        <taxon>organismal metagenomes</taxon>
    </lineage>
</organism>